<feature type="chain" id="PRO_5046447870" evidence="1">
    <location>
        <begin position="21"/>
        <end position="417"/>
    </location>
</feature>
<keyword evidence="1" id="KW-0732">Signal</keyword>
<reference evidence="3 4" key="1">
    <citation type="submission" date="2022-12" db="EMBL/GenBank/DDBJ databases">
        <title>Hymenobacter canadensis sp. nov. isolated from lake water of the Cambridge Bay, Canada.</title>
        <authorList>
            <person name="Kim W.H."/>
            <person name="Lee Y.M."/>
        </authorList>
    </citation>
    <scope>NUCLEOTIDE SEQUENCE [LARGE SCALE GENOMIC DNA]</scope>
    <source>
        <strain evidence="3 4">PAMC 29467</strain>
    </source>
</reference>
<evidence type="ECO:0000256" key="1">
    <source>
        <dbReference type="SAM" id="SignalP"/>
    </source>
</evidence>
<protein>
    <submittedName>
        <fullName evidence="3">Outer membrane beta-barrel protein</fullName>
    </submittedName>
</protein>
<proteinExistence type="predicted"/>
<gene>
    <name evidence="3" type="ORF">O3303_17930</name>
</gene>
<name>A0ABY7LQF2_9BACT</name>
<keyword evidence="4" id="KW-1185">Reference proteome</keyword>
<evidence type="ECO:0000259" key="2">
    <source>
        <dbReference type="Pfam" id="PF13568"/>
    </source>
</evidence>
<dbReference type="Proteomes" id="UP001211005">
    <property type="component" value="Chromosome"/>
</dbReference>
<dbReference type="EMBL" id="CP114767">
    <property type="protein sequence ID" value="WBA41677.1"/>
    <property type="molecule type" value="Genomic_DNA"/>
</dbReference>
<evidence type="ECO:0000313" key="4">
    <source>
        <dbReference type="Proteomes" id="UP001211005"/>
    </source>
</evidence>
<feature type="domain" description="Outer membrane protein beta-barrel" evidence="2">
    <location>
        <begin position="228"/>
        <end position="391"/>
    </location>
</feature>
<sequence length="417" mass="46562">MRFFTLLTICFLLFNTAIQAQRKSFIPGYVVNERGDTLRGTIQSSRVISENGIRFRPAGSTEVTEYLPTQIRAFGLDDRRRFLVRKLVLPRKAYAQLPVRDTAATSVYLQQLTTGAANLYRLDFEGSTRFLIAMPTSGLVNLEAVNFRIVLQTLFSSCPAAVAQIPRTRLEENSLTQLVLSYSSCTPQPTTKDLRRESTPEEEYHTHFALQGGYVSSHLYYPKSRTLQASAMDQSGGWIAGMSLYLRNQGPLAFGIEAQYTERNGTGKEKYTVSSFYANSGEQFLLQRHIDVKTLLFPLVVHYTLGKTSLQPYVSAGPVVGFSFGNKIWYEDTYFLTPPPTFPAILPTELIKQVDLLGLDDKISFVAGGQVSAGIRPHVGKQAFILEACYGFGREISSISPGPLYFKNSMVRLGLEF</sequence>
<accession>A0ABY7LQF2</accession>
<dbReference type="Pfam" id="PF13568">
    <property type="entry name" value="OMP_b-brl_2"/>
    <property type="match status" value="1"/>
</dbReference>
<dbReference type="RefSeq" id="WP_269559738.1">
    <property type="nucleotide sequence ID" value="NZ_CP114767.1"/>
</dbReference>
<organism evidence="3 4">
    <name type="scientific">Hymenobacter canadensis</name>
    <dbReference type="NCBI Taxonomy" id="2999067"/>
    <lineage>
        <taxon>Bacteria</taxon>
        <taxon>Pseudomonadati</taxon>
        <taxon>Bacteroidota</taxon>
        <taxon>Cytophagia</taxon>
        <taxon>Cytophagales</taxon>
        <taxon>Hymenobacteraceae</taxon>
        <taxon>Hymenobacter</taxon>
    </lineage>
</organism>
<evidence type="ECO:0000313" key="3">
    <source>
        <dbReference type="EMBL" id="WBA41677.1"/>
    </source>
</evidence>
<dbReference type="InterPro" id="IPR025665">
    <property type="entry name" value="Beta-barrel_OMP_2"/>
</dbReference>
<feature type="signal peptide" evidence="1">
    <location>
        <begin position="1"/>
        <end position="20"/>
    </location>
</feature>